<proteinExistence type="predicted"/>
<evidence type="ECO:0000256" key="1">
    <source>
        <dbReference type="SAM" id="MobiDB-lite"/>
    </source>
</evidence>
<protein>
    <submittedName>
        <fullName evidence="2">Uncharacterized protein</fullName>
    </submittedName>
</protein>
<accession>A0ABQ4GE12</accession>
<dbReference type="EMBL" id="BOOF01000002">
    <property type="protein sequence ID" value="GIH59670.1"/>
    <property type="molecule type" value="Genomic_DNA"/>
</dbReference>
<gene>
    <name evidence="2" type="ORF">Msi02_04870</name>
</gene>
<feature type="region of interest" description="Disordered" evidence="1">
    <location>
        <begin position="80"/>
        <end position="101"/>
    </location>
</feature>
<organism evidence="2 3">
    <name type="scientific">Microbispora siamensis</name>
    <dbReference type="NCBI Taxonomy" id="564413"/>
    <lineage>
        <taxon>Bacteria</taxon>
        <taxon>Bacillati</taxon>
        <taxon>Actinomycetota</taxon>
        <taxon>Actinomycetes</taxon>
        <taxon>Streptosporangiales</taxon>
        <taxon>Streptosporangiaceae</taxon>
        <taxon>Microbispora</taxon>
    </lineage>
</organism>
<evidence type="ECO:0000313" key="3">
    <source>
        <dbReference type="Proteomes" id="UP000660454"/>
    </source>
</evidence>
<dbReference type="Proteomes" id="UP000660454">
    <property type="component" value="Unassembled WGS sequence"/>
</dbReference>
<feature type="compositionally biased region" description="Basic and acidic residues" evidence="1">
    <location>
        <begin position="89"/>
        <end position="99"/>
    </location>
</feature>
<name>A0ABQ4GE12_9ACTN</name>
<sequence length="134" mass="14652">MKTSPLIANSRQNRALAGCRARGALVCRQVCGSVRSFTAHSLFVLVRGCPCGVPPIVRAFLHVIPLPIWVPDPMVPAHALSKTGTEATTDGRRRRDGGERTPIPALADILHSRPVLDRLAHLERRFAEFTEAAR</sequence>
<evidence type="ECO:0000313" key="2">
    <source>
        <dbReference type="EMBL" id="GIH59670.1"/>
    </source>
</evidence>
<reference evidence="2 3" key="1">
    <citation type="submission" date="2021-01" db="EMBL/GenBank/DDBJ databases">
        <title>Whole genome shotgun sequence of Microbispora siamensis NBRC 104113.</title>
        <authorList>
            <person name="Komaki H."/>
            <person name="Tamura T."/>
        </authorList>
    </citation>
    <scope>NUCLEOTIDE SEQUENCE [LARGE SCALE GENOMIC DNA]</scope>
    <source>
        <strain evidence="2 3">NBRC 104113</strain>
    </source>
</reference>
<comment type="caution">
    <text evidence="2">The sequence shown here is derived from an EMBL/GenBank/DDBJ whole genome shotgun (WGS) entry which is preliminary data.</text>
</comment>
<keyword evidence="3" id="KW-1185">Reference proteome</keyword>